<accession>I1XL93</accession>
<keyword evidence="2" id="KW-1185">Reference proteome</keyword>
<name>I1XL93_METNJ</name>
<dbReference type="PANTHER" id="PTHR13696:SF52">
    <property type="entry name" value="PARA FAMILY PROTEIN CT_582"/>
    <property type="match status" value="1"/>
</dbReference>
<dbReference type="Gene3D" id="3.40.50.300">
    <property type="entry name" value="P-loop containing nucleotide triphosphate hydrolases"/>
    <property type="match status" value="1"/>
</dbReference>
<evidence type="ECO:0000313" key="2">
    <source>
        <dbReference type="Proteomes" id="UP000009144"/>
    </source>
</evidence>
<protein>
    <submittedName>
        <fullName evidence="1">Chromosome partitioning protein transcriptional regulator</fullName>
    </submittedName>
</protein>
<dbReference type="InterPro" id="IPR025669">
    <property type="entry name" value="AAA_dom"/>
</dbReference>
<dbReference type="PANTHER" id="PTHR13696">
    <property type="entry name" value="P-LOOP CONTAINING NUCLEOSIDE TRIPHOSPHATE HYDROLASE"/>
    <property type="match status" value="1"/>
</dbReference>
<gene>
    <name evidence="1" type="ordered locus">Q7A_2362</name>
</gene>
<proteinExistence type="predicted"/>
<reference evidence="1 2" key="1">
    <citation type="journal article" date="2012" name="J. Bacteriol.">
        <title>Complete genome sequences of Methylophaga sp. strain JAM1 and Methylophaga sp. strain JAM7.</title>
        <authorList>
            <person name="Villeneuve C."/>
            <person name="Martineau C."/>
            <person name="Mauffrey F."/>
            <person name="Villemur R."/>
        </authorList>
    </citation>
    <scope>NUCLEOTIDE SEQUENCE [LARGE SCALE GENOMIC DNA]</scope>
    <source>
        <strain evidence="1 2">JAM1</strain>
    </source>
</reference>
<dbReference type="SUPFAM" id="SSF52540">
    <property type="entry name" value="P-loop containing nucleoside triphosphate hydrolases"/>
    <property type="match status" value="1"/>
</dbReference>
<dbReference type="Proteomes" id="UP000009144">
    <property type="component" value="Chromosome"/>
</dbReference>
<dbReference type="HOGENOM" id="CLU_037612_1_4_6"/>
<reference evidence="1 2" key="2">
    <citation type="journal article" date="2013" name="Int. J. Syst. Evol. Microbiol.">
        <title>Methylophaga nitratireducenticrescens sp. nov. and Methylophaga frappieri sp. nov., isolated from the biofilm of the methanol-fed denitrification system treating the seawater at the Montreal Biodome.</title>
        <authorList>
            <person name="Villeneuve C."/>
            <person name="Martineau C."/>
            <person name="Mauffrey F."/>
            <person name="Villemur R."/>
        </authorList>
    </citation>
    <scope>NUCLEOTIDE SEQUENCE [LARGE SCALE GENOMIC DNA]</scope>
    <source>
        <strain evidence="1 2">JAM1</strain>
    </source>
</reference>
<dbReference type="Pfam" id="PF13614">
    <property type="entry name" value="AAA_31"/>
    <property type="match status" value="1"/>
</dbReference>
<dbReference type="PATRIC" id="fig|754476.3.peg.2325"/>
<dbReference type="RefSeq" id="WP_014707527.1">
    <property type="nucleotide sequence ID" value="NC_017857.3"/>
</dbReference>
<dbReference type="EMBL" id="CP003390">
    <property type="protein sequence ID" value="AFI85162.1"/>
    <property type="molecule type" value="Genomic_DNA"/>
</dbReference>
<sequence length="238" mass="25972">MVGLGTKRIIAVMNQTHDVGKTTITANMGVILAEMGYRVLMLDLDPQSDLTRQFGVSETQIGMDALLSFKDDARDLILPLSEQLSLIASGPELHLFEQQTPSIKLGVKLKQLLTSTIQSDADIILIDCAAISGLLGTNAVLAASDMLIPVSAEHGALRGMIKMLPVLQRVSKLRSDSIRLWLCLNRLPDGTDFAYQFGDLLTQYFPKRVLKTVIYDNASANPADYQSLANDLLLGRAD</sequence>
<dbReference type="OrthoDB" id="9799330at2"/>
<organism evidence="1 2">
    <name type="scientific">Methylophaga nitratireducenticrescens</name>
    <dbReference type="NCBI Taxonomy" id="754476"/>
    <lineage>
        <taxon>Bacteria</taxon>
        <taxon>Pseudomonadati</taxon>
        <taxon>Pseudomonadota</taxon>
        <taxon>Gammaproteobacteria</taxon>
        <taxon>Thiotrichales</taxon>
        <taxon>Piscirickettsiaceae</taxon>
        <taxon>Methylophaga</taxon>
    </lineage>
</organism>
<evidence type="ECO:0000313" key="1">
    <source>
        <dbReference type="EMBL" id="AFI85162.1"/>
    </source>
</evidence>
<dbReference type="CDD" id="cd02042">
    <property type="entry name" value="ParAB_family"/>
    <property type="match status" value="1"/>
</dbReference>
<dbReference type="STRING" id="754476.Q7A_2362"/>
<dbReference type="KEGG" id="mej:Q7A_2362"/>
<dbReference type="AlphaFoldDB" id="I1XL93"/>
<dbReference type="eggNOG" id="COG1192">
    <property type="taxonomic scope" value="Bacteria"/>
</dbReference>
<dbReference type="InterPro" id="IPR050678">
    <property type="entry name" value="DNA_Partitioning_ATPase"/>
</dbReference>
<dbReference type="InterPro" id="IPR027417">
    <property type="entry name" value="P-loop_NTPase"/>
</dbReference>